<proteinExistence type="predicted"/>
<feature type="domain" description="Protein kinase" evidence="1">
    <location>
        <begin position="52"/>
        <end position="407"/>
    </location>
</feature>
<sequence length="410" mass="46183">MERNGFLGSTVNMALWVSRRSDIEEMEREIFHWTERFGVRYLGLPKEVIPLIQSDLEQAQGAPAVVESNGRLQSFLALNTAAKEIRAGQLLLEAPGDLLYEIEAAGDVSTLPLQHNNEQLIFSSRKVPDDVLVGTPEFEAMQTEMGELSAALSCLNPATTDVSLLGVKYYFYDPRLHRFLFAHVSPDYIFSMMTLAKSIELDPFPAISYSLNHCFKISYKIAEAVFFLHTARFLHKNITSSSVVIVRSQNAHQGKVLSRDDNDEVYLMGFDLIRGEEAATYQQGTFTGHKAFSTLQSMWENDVFQHPDRLQGAKSPRYIQSYDIYSLGVVLLEIGVWKPLKQAAHHLHRTNSAEWGRELMKITPDIGRRMGATYQGIVEWCLSVSRDQNITDADFAQAILDPLDSILSAL</sequence>
<dbReference type="SUPFAM" id="SSF56112">
    <property type="entry name" value="Protein kinase-like (PK-like)"/>
    <property type="match status" value="1"/>
</dbReference>
<dbReference type="InterPro" id="IPR000719">
    <property type="entry name" value="Prot_kinase_dom"/>
</dbReference>
<dbReference type="AlphaFoldDB" id="A0A1T3CUQ1"/>
<evidence type="ECO:0000259" key="1">
    <source>
        <dbReference type="PROSITE" id="PS50011"/>
    </source>
</evidence>
<dbReference type="PANTHER" id="PTHR37542:SF3">
    <property type="entry name" value="PRION-INHIBITION AND PROPAGATION HELO DOMAIN-CONTAINING PROTEIN"/>
    <property type="match status" value="1"/>
</dbReference>
<comment type="caution">
    <text evidence="2">The sequence shown here is derived from an EMBL/GenBank/DDBJ whole genome shotgun (WGS) entry which is preliminary data.</text>
</comment>
<dbReference type="OrthoDB" id="1911848at2759"/>
<dbReference type="GO" id="GO:0005524">
    <property type="term" value="F:ATP binding"/>
    <property type="evidence" value="ECO:0007669"/>
    <property type="project" value="InterPro"/>
</dbReference>
<protein>
    <recommendedName>
        <fullName evidence="1">Protein kinase domain-containing protein</fullName>
    </recommendedName>
</protein>
<keyword evidence="3" id="KW-1185">Reference proteome</keyword>
<name>A0A1T3CUQ1_9HYPO</name>
<evidence type="ECO:0000313" key="2">
    <source>
        <dbReference type="EMBL" id="OPB44814.1"/>
    </source>
</evidence>
<organism evidence="2 3">
    <name type="scientific">Trichoderma guizhouense</name>
    <dbReference type="NCBI Taxonomy" id="1491466"/>
    <lineage>
        <taxon>Eukaryota</taxon>
        <taxon>Fungi</taxon>
        <taxon>Dikarya</taxon>
        <taxon>Ascomycota</taxon>
        <taxon>Pezizomycotina</taxon>
        <taxon>Sordariomycetes</taxon>
        <taxon>Hypocreomycetidae</taxon>
        <taxon>Hypocreales</taxon>
        <taxon>Hypocreaceae</taxon>
        <taxon>Trichoderma</taxon>
    </lineage>
</organism>
<dbReference type="GO" id="GO:0004672">
    <property type="term" value="F:protein kinase activity"/>
    <property type="evidence" value="ECO:0007669"/>
    <property type="project" value="InterPro"/>
</dbReference>
<dbReference type="Gene3D" id="1.10.510.10">
    <property type="entry name" value="Transferase(Phosphotransferase) domain 1"/>
    <property type="match status" value="1"/>
</dbReference>
<dbReference type="InterPro" id="IPR011009">
    <property type="entry name" value="Kinase-like_dom_sf"/>
</dbReference>
<dbReference type="EMBL" id="LVVK01000006">
    <property type="protein sequence ID" value="OPB44814.1"/>
    <property type="molecule type" value="Genomic_DNA"/>
</dbReference>
<dbReference type="PANTHER" id="PTHR37542">
    <property type="entry name" value="HELO DOMAIN-CONTAINING PROTEIN-RELATED"/>
    <property type="match status" value="1"/>
</dbReference>
<dbReference type="PROSITE" id="PS50011">
    <property type="entry name" value="PROTEIN_KINASE_DOM"/>
    <property type="match status" value="1"/>
</dbReference>
<gene>
    <name evidence="2" type="ORF">A0O28_0089520</name>
</gene>
<dbReference type="Proteomes" id="UP000191004">
    <property type="component" value="Unassembled WGS sequence"/>
</dbReference>
<accession>A0A1T3CUQ1</accession>
<reference evidence="2 3" key="1">
    <citation type="submission" date="2016-04" db="EMBL/GenBank/DDBJ databases">
        <title>Multiple horizontal gene transfer events from other fungi enriched the ability of the initially mycotrophic fungus Trichoderma (Ascomycota) to feed on dead plant biomass.</title>
        <authorList>
            <person name="Atanasova L."/>
            <person name="Chenthamara K."/>
            <person name="Zhang J."/>
            <person name="Grujic M."/>
            <person name="Henrissat B."/>
            <person name="Kuo A."/>
            <person name="Aertz A."/>
            <person name="Salamov A."/>
            <person name="Lipzen A."/>
            <person name="Labutti K."/>
            <person name="Barry K."/>
            <person name="Miao Y."/>
            <person name="Rahimi M.J."/>
            <person name="Shen Q."/>
            <person name="Grigoriev I.V."/>
            <person name="Kubicek C.P."/>
            <person name="Druzhinina I.S."/>
        </authorList>
    </citation>
    <scope>NUCLEOTIDE SEQUENCE [LARGE SCALE GENOMIC DNA]</scope>
    <source>
        <strain evidence="2 3">NJAU 4742</strain>
    </source>
</reference>
<evidence type="ECO:0000313" key="3">
    <source>
        <dbReference type="Proteomes" id="UP000191004"/>
    </source>
</evidence>